<dbReference type="EMBL" id="CP001821">
    <property type="protein sequence ID" value="ACZ30108.1"/>
    <property type="molecule type" value="Genomic_DNA"/>
</dbReference>
<name>D1BZF4_XYLCX</name>
<dbReference type="eggNOG" id="ENOG5030RUJ">
    <property type="taxonomic scope" value="Bacteria"/>
</dbReference>
<dbReference type="AlphaFoldDB" id="D1BZF4"/>
<keyword evidence="3" id="KW-1185">Reference proteome</keyword>
<keyword evidence="1" id="KW-1133">Transmembrane helix</keyword>
<evidence type="ECO:0000313" key="2">
    <source>
        <dbReference type="EMBL" id="ACZ30108.1"/>
    </source>
</evidence>
<feature type="transmembrane region" description="Helical" evidence="1">
    <location>
        <begin position="12"/>
        <end position="33"/>
    </location>
</feature>
<sequence length="503" mass="50903">MTAASSGRSRRAIVVGSVVGGLALLGGAGAWAVTALGGGGAQPEDALPASTTAYLRVDLDPSAGQKINLLRLANKVPDLADTLGVELGEGADLRQLVAEALTASGECEVDYAADVEPWIGDRAAVAMLPGDPEPTGAFVVAVTDEDAARTAIESGLGCGEGVAAEQIAFTAGYVVVTDEGVPAADVVADAEQASLADAEQFSADLDALGDPGLVSFWADAQALGELTQASGTYGLVGTEAGAELAEYTSVFGSLRFTANSVELVGYAGATDKVLEPLRAEGRAPTADLPSTTLAAATFAVAPDAIDTQWSQLTDTFAAAQGLGSVNVDALVDLFATQYDIHLPGDLATLFGEQFLLAVDAAGLDDVTAVTGVQDVNVGLRTVGDADALQDLADRLNVLIAQTGTDPLATAGVDDGLVFATNDDYAQSLASGGDLGSSDAYRDVVDDDGASSVLYVDLDGLVTVLQGAVGAAEPLEYLEPLRALGLTSTATDDHAVFSLRVSFD</sequence>
<dbReference type="Proteomes" id="UP000002255">
    <property type="component" value="Chromosome"/>
</dbReference>
<dbReference type="KEGG" id="xce:Xcel_1077"/>
<reference evidence="3" key="1">
    <citation type="submission" date="2009-11" db="EMBL/GenBank/DDBJ databases">
        <title>The complete chromosome of Xylanimonas cellulosilytica DSM 15894.</title>
        <authorList>
            <consortium name="US DOE Joint Genome Institute (JGI-PGF)"/>
            <person name="Lucas S."/>
            <person name="Copeland A."/>
            <person name="Lapidus A."/>
            <person name="Glavina del Rio T."/>
            <person name="Dalin E."/>
            <person name="Tice H."/>
            <person name="Bruce D."/>
            <person name="Goodwin L."/>
            <person name="Pitluck S."/>
            <person name="Kyrpides N."/>
            <person name="Mavromatis K."/>
            <person name="Ivanova N."/>
            <person name="Mikhailova N."/>
            <person name="Foster B."/>
            <person name="Clum A."/>
            <person name="Brettin T."/>
            <person name="Detter J.C."/>
            <person name="Han C."/>
            <person name="Larimer F."/>
            <person name="Land M."/>
            <person name="Hauser L."/>
            <person name="Markowitz V."/>
            <person name="Cheng J.F."/>
            <person name="Hugenholtz P."/>
            <person name="Woyke T."/>
            <person name="Wu D."/>
            <person name="Gehrich-Schroeter G."/>
            <person name="Schneider S."/>
            <person name="Pukall S.R."/>
            <person name="Klenk H.P."/>
            <person name="Eisen J.A."/>
        </authorList>
    </citation>
    <scope>NUCLEOTIDE SEQUENCE [LARGE SCALE GENOMIC DNA]</scope>
    <source>
        <strain evidence="3">DSM 15894 / CECT 5975 / LMG 20990 / XIL07</strain>
    </source>
</reference>
<dbReference type="HOGENOM" id="CLU_030713_0_0_11"/>
<reference evidence="2 3" key="2">
    <citation type="journal article" date="2010" name="Stand. Genomic Sci.">
        <title>Complete genome sequence of Xylanimonas cellulosilytica type strain (XIL07).</title>
        <authorList>
            <person name="Foster B."/>
            <person name="Pukall R."/>
            <person name="Abt B."/>
            <person name="Nolan M."/>
            <person name="Glavina Del Rio T."/>
            <person name="Chen F."/>
            <person name="Lucas S."/>
            <person name="Tice H."/>
            <person name="Pitluck S."/>
            <person name="Cheng J.-F."/>
            <person name="Chertkov O."/>
            <person name="Brettin T."/>
            <person name="Han C."/>
            <person name="Detter J.C."/>
            <person name="Bruce D."/>
            <person name="Goodwin L."/>
            <person name="Ivanova N."/>
            <person name="Mavromatis K."/>
            <person name="Pati A."/>
            <person name="Mikhailova N."/>
            <person name="Chen A."/>
            <person name="Palaniappan K."/>
            <person name="Land M."/>
            <person name="Hauser L."/>
            <person name="Chang Y.-J."/>
            <person name="Jeffries C.D."/>
            <person name="Chain P."/>
            <person name="Rohde M."/>
            <person name="Goeker M."/>
            <person name="Bristow J."/>
            <person name="Eisen J.A."/>
            <person name="Markowitz V."/>
            <person name="Hugenholtz P."/>
            <person name="Kyrpides N.C."/>
            <person name="Klenk H.-P."/>
            <person name="Lapidus A."/>
        </authorList>
    </citation>
    <scope>NUCLEOTIDE SEQUENCE [LARGE SCALE GENOMIC DNA]</scope>
    <source>
        <strain evidence="3">DSM 15894 / CECT 5975 / LMG 20990 / XIL07</strain>
    </source>
</reference>
<evidence type="ECO:0000313" key="3">
    <source>
        <dbReference type="Proteomes" id="UP000002255"/>
    </source>
</evidence>
<evidence type="ECO:0000256" key="1">
    <source>
        <dbReference type="SAM" id="Phobius"/>
    </source>
</evidence>
<protein>
    <recommendedName>
        <fullName evidence="4">DUF3352 domain-containing protein</fullName>
    </recommendedName>
</protein>
<keyword evidence="1" id="KW-0472">Membrane</keyword>
<accession>D1BZF4</accession>
<dbReference type="OrthoDB" id="5241887at2"/>
<evidence type="ECO:0008006" key="4">
    <source>
        <dbReference type="Google" id="ProtNLM"/>
    </source>
</evidence>
<gene>
    <name evidence="2" type="ordered locus">Xcel_1077</name>
</gene>
<proteinExistence type="predicted"/>
<dbReference type="STRING" id="446471.Xcel_1077"/>
<keyword evidence="1" id="KW-0812">Transmembrane</keyword>
<organism evidence="2 3">
    <name type="scientific">Xylanimonas cellulosilytica (strain DSM 15894 / JCM 12276 / CECT 5975 / KCTC 9989 / LMG 20990 / NBRC 107835 / XIL07)</name>
    <dbReference type="NCBI Taxonomy" id="446471"/>
    <lineage>
        <taxon>Bacteria</taxon>
        <taxon>Bacillati</taxon>
        <taxon>Actinomycetota</taxon>
        <taxon>Actinomycetes</taxon>
        <taxon>Micrococcales</taxon>
        <taxon>Promicromonosporaceae</taxon>
        <taxon>Xylanimonas</taxon>
    </lineage>
</organism>